<sequence length="127" mass="14231">MRQPDIEIYLKDADHDAVIRWLSQTLGPATEWRKKGQTYKCEIDSAAGLIPLTWLPKAVGSWHSLYLDSPSTPWADDLACARAAFTALGVEVRCAPGGWLEEEGEEDADRWIRISADGEEEITWRTG</sequence>
<reference evidence="1 2" key="1">
    <citation type="submission" date="2021-02" db="EMBL/GenBank/DDBJ databases">
        <authorList>
            <person name="Lee D.-H."/>
        </authorList>
    </citation>
    <scope>NUCLEOTIDE SEQUENCE [LARGE SCALE GENOMIC DNA]</scope>
    <source>
        <strain evidence="1 2">UL073</strain>
    </source>
</reference>
<dbReference type="EMBL" id="JAFEUP010000001">
    <property type="protein sequence ID" value="MBM7059862.1"/>
    <property type="molecule type" value="Genomic_DNA"/>
</dbReference>
<evidence type="ECO:0008006" key="3">
    <source>
        <dbReference type="Google" id="ProtNLM"/>
    </source>
</evidence>
<dbReference type="RefSeq" id="WP_204914893.1">
    <property type="nucleotide sequence ID" value="NZ_JAFEUP010000001.1"/>
</dbReference>
<dbReference type="Proteomes" id="UP000717995">
    <property type="component" value="Unassembled WGS sequence"/>
</dbReference>
<name>A0ABS2IA31_9GAMM</name>
<keyword evidence="2" id="KW-1185">Reference proteome</keyword>
<evidence type="ECO:0000313" key="1">
    <source>
        <dbReference type="EMBL" id="MBM7059862.1"/>
    </source>
</evidence>
<protein>
    <recommendedName>
        <fullName evidence="3">VOC family protein</fullName>
    </recommendedName>
</protein>
<gene>
    <name evidence="1" type="ORF">JQX08_04020</name>
</gene>
<accession>A0ABS2IA31</accession>
<comment type="caution">
    <text evidence="1">The sequence shown here is derived from an EMBL/GenBank/DDBJ whole genome shotgun (WGS) entry which is preliminary data.</text>
</comment>
<evidence type="ECO:0000313" key="2">
    <source>
        <dbReference type="Proteomes" id="UP000717995"/>
    </source>
</evidence>
<proteinExistence type="predicted"/>
<organism evidence="1 2">
    <name type="scientific">Zestomonas insulae</name>
    <dbReference type="NCBI Taxonomy" id="2809017"/>
    <lineage>
        <taxon>Bacteria</taxon>
        <taxon>Pseudomonadati</taxon>
        <taxon>Pseudomonadota</taxon>
        <taxon>Gammaproteobacteria</taxon>
        <taxon>Pseudomonadales</taxon>
        <taxon>Pseudomonadaceae</taxon>
        <taxon>Zestomonas</taxon>
    </lineage>
</organism>